<evidence type="ECO:0000256" key="1">
    <source>
        <dbReference type="SAM" id="MobiDB-lite"/>
    </source>
</evidence>
<accession>A0A9W8GL41</accession>
<evidence type="ECO:0000313" key="3">
    <source>
        <dbReference type="EMBL" id="KAJ2686419.1"/>
    </source>
</evidence>
<feature type="chain" id="PRO_5040979934" evidence="2">
    <location>
        <begin position="20"/>
        <end position="280"/>
    </location>
</feature>
<comment type="caution">
    <text evidence="3">The sequence shown here is derived from an EMBL/GenBank/DDBJ whole genome shotgun (WGS) entry which is preliminary data.</text>
</comment>
<evidence type="ECO:0000313" key="4">
    <source>
        <dbReference type="Proteomes" id="UP001151516"/>
    </source>
</evidence>
<evidence type="ECO:0000256" key="2">
    <source>
        <dbReference type="SAM" id="SignalP"/>
    </source>
</evidence>
<dbReference type="Proteomes" id="UP001151516">
    <property type="component" value="Unassembled WGS sequence"/>
</dbReference>
<sequence length="280" mass="29313">MKLSSHVLVCALAAATAVAVPAHHELRNIANVGDLKGTFGDMNHLVTNKEDVGDLKSKGEQAISALLAGKIDNYYSYVGDAASILDKYMSDPQVASFASQIMPLFKAPMYNAEMDKANQSYLSRLQDPAVQQNFASVMQVVNEAASRQAEYMKSEYGVDIYSMLVARLPTDKLNLGDDELVPPTPTGKSSTTSKPTSTTGASSSSDSSSKLDTASKSSTSSGSDSESDSESDSDSLSGSDSESSSDSDSDTKSNGAGSKVMAPMSMLSLGAVFGALVAFF</sequence>
<protein>
    <submittedName>
        <fullName evidence="3">Uncharacterized protein</fullName>
    </submittedName>
</protein>
<gene>
    <name evidence="3" type="ORF">IWW39_003642</name>
</gene>
<reference evidence="3" key="1">
    <citation type="submission" date="2022-07" db="EMBL/GenBank/DDBJ databases">
        <title>Phylogenomic reconstructions and comparative analyses of Kickxellomycotina fungi.</title>
        <authorList>
            <person name="Reynolds N.K."/>
            <person name="Stajich J.E."/>
            <person name="Barry K."/>
            <person name="Grigoriev I.V."/>
            <person name="Crous P."/>
            <person name="Smith M.E."/>
        </authorList>
    </citation>
    <scope>NUCLEOTIDE SEQUENCE</scope>
    <source>
        <strain evidence="3">CBS 109367</strain>
    </source>
</reference>
<proteinExistence type="predicted"/>
<organism evidence="3 4">
    <name type="scientific">Coemansia spiralis</name>
    <dbReference type="NCBI Taxonomy" id="417178"/>
    <lineage>
        <taxon>Eukaryota</taxon>
        <taxon>Fungi</taxon>
        <taxon>Fungi incertae sedis</taxon>
        <taxon>Zoopagomycota</taxon>
        <taxon>Kickxellomycotina</taxon>
        <taxon>Kickxellomycetes</taxon>
        <taxon>Kickxellales</taxon>
        <taxon>Kickxellaceae</taxon>
        <taxon>Coemansia</taxon>
    </lineage>
</organism>
<keyword evidence="4" id="KW-1185">Reference proteome</keyword>
<dbReference type="EMBL" id="JANBTX010000109">
    <property type="protein sequence ID" value="KAJ2686419.1"/>
    <property type="molecule type" value="Genomic_DNA"/>
</dbReference>
<name>A0A9W8GL41_9FUNG</name>
<dbReference type="OrthoDB" id="5587182at2759"/>
<dbReference type="AlphaFoldDB" id="A0A9W8GL41"/>
<feature type="signal peptide" evidence="2">
    <location>
        <begin position="1"/>
        <end position="19"/>
    </location>
</feature>
<feature type="compositionally biased region" description="Low complexity" evidence="1">
    <location>
        <begin position="186"/>
        <end position="224"/>
    </location>
</feature>
<keyword evidence="2" id="KW-0732">Signal</keyword>
<feature type="region of interest" description="Disordered" evidence="1">
    <location>
        <begin position="174"/>
        <end position="260"/>
    </location>
</feature>